<proteinExistence type="predicted"/>
<name>A0A8J7A6B9_DESMC</name>
<evidence type="ECO:0000313" key="1">
    <source>
        <dbReference type="EMBL" id="MBE9026291.1"/>
    </source>
</evidence>
<keyword evidence="2" id="KW-1185">Reference proteome</keyword>
<sequence length="911" mass="103372">MVSSFSHQRQNINLFLIIFLLINYLMMSKADAETEKKRDLLNSNKTSDTIPEKILINNSAKYYQENLNNIKITQNLALEPIRVFPNTNEINVPEPLNPLKKPDSDYDKPDIPIQQNITPILLKKDLELLILNALNNSALKYPWIIDPRDNFSFYSSTFNPLEDTKYINFSIKFSSEDPIFDRFSFANFPKQDQLYWILSGNRVVVETKGWQSGVVYQGESRDNVTRQTIRLTQKLWGMQAVFSLPQGVQELAEEIGINQFTVESIAAEVTNPVGVPAAPIIINTNSSNTSTAFLVPNAISFTTEKDPLILQSFPTSDLQPLLGEVRLNRGSVISQETLKKAGFLWGNPLTGQSTQFQPLITSNPGIKVGNREKFSNLDLFDILLNPSITRNQRSLSYLNSLYWVSLSGQQNNLGIINTNQKYDWHKFYFSLPHNRTLLKYDFLEPKATYTNISSNPGISLSLSFSEKKIDELQTANATLGMLIGGIFELINFPHLEQSLQEARERFSRQENFATLDSKTTPEQRRKINQVLNRTLFLSNITSGLEQVSGKLTFPSIITPNSSSMLQMRTGNHQRAVQFIDGKRTWTEGKTFISKAEVSNNSFGRLTSVAVPVPSQKTPNRSSAAQVTLTAPNGQQYVQNWSSADNKYFPINIRSFDIAFDRIELSQDGQLNTYLQAFDGYLSLPTIEVLWAGSSQKWNYSIGSGVWFNLNADSAFNIANNFGVLEPTLGIYTKGTLNYINTHIEVDTKGQPQAITNHIPSLQFYWNSAANSQNPAYLNLSYFFSHQNRNLNYSLSTAFILVDDNKYSLTPLAFLQGKLVLNTGLEFRTSLEIRDDFFYTLEGIKKINYNWYFGAYIQNFRNIDRGIKNRVYDFSYGLVIQRNTPGNNAFWESRIGMSGDIFEAKFQGGLRF</sequence>
<dbReference type="AlphaFoldDB" id="A0A8J7A6B9"/>
<reference evidence="1" key="1">
    <citation type="submission" date="2020-10" db="EMBL/GenBank/DDBJ databases">
        <authorList>
            <person name="Castelo-Branco R."/>
            <person name="Eusebio N."/>
            <person name="Adriana R."/>
            <person name="Vieira A."/>
            <person name="Brugerolle De Fraissinette N."/>
            <person name="Rezende De Castro R."/>
            <person name="Schneider M.P."/>
            <person name="Vasconcelos V."/>
            <person name="Leao P.N."/>
        </authorList>
    </citation>
    <scope>NUCLEOTIDE SEQUENCE</scope>
    <source>
        <strain evidence="1">LEGE 12446</strain>
    </source>
</reference>
<accession>A0A8J7A6B9</accession>
<protein>
    <submittedName>
        <fullName evidence="1">Uncharacterized protein</fullName>
    </submittedName>
</protein>
<evidence type="ECO:0000313" key="2">
    <source>
        <dbReference type="Proteomes" id="UP000622533"/>
    </source>
</evidence>
<gene>
    <name evidence="1" type="ORF">IQ276_28885</name>
</gene>
<organism evidence="1 2">
    <name type="scientific">Desmonostoc muscorum LEGE 12446</name>
    <dbReference type="NCBI Taxonomy" id="1828758"/>
    <lineage>
        <taxon>Bacteria</taxon>
        <taxon>Bacillati</taxon>
        <taxon>Cyanobacteriota</taxon>
        <taxon>Cyanophyceae</taxon>
        <taxon>Nostocales</taxon>
        <taxon>Nostocaceae</taxon>
        <taxon>Desmonostoc</taxon>
    </lineage>
</organism>
<dbReference type="EMBL" id="JADEXS010000570">
    <property type="protein sequence ID" value="MBE9026291.1"/>
    <property type="molecule type" value="Genomic_DNA"/>
</dbReference>
<comment type="caution">
    <text evidence="1">The sequence shown here is derived from an EMBL/GenBank/DDBJ whole genome shotgun (WGS) entry which is preliminary data.</text>
</comment>
<dbReference type="Proteomes" id="UP000622533">
    <property type="component" value="Unassembled WGS sequence"/>
</dbReference>